<evidence type="ECO:0000259" key="1">
    <source>
        <dbReference type="PROSITE" id="PS51459"/>
    </source>
</evidence>
<dbReference type="PANTHER" id="PTHR39426:SF1">
    <property type="entry name" value="HOMOLOGY TO DEATH-ON-CURING PROTEIN OF PHAGE P1"/>
    <property type="match status" value="1"/>
</dbReference>
<feature type="domain" description="Fido" evidence="1">
    <location>
        <begin position="6"/>
        <end position="126"/>
    </location>
</feature>
<dbReference type="Proteomes" id="UP000230607">
    <property type="component" value="Chromosome 1"/>
</dbReference>
<dbReference type="RefSeq" id="WP_157927592.1">
    <property type="nucleotide sequence ID" value="NZ_LT841358.1"/>
</dbReference>
<dbReference type="InterPro" id="IPR053737">
    <property type="entry name" value="Type_II_TA_Toxin"/>
</dbReference>
<evidence type="ECO:0000313" key="2">
    <source>
        <dbReference type="EMBL" id="SMH71663.1"/>
    </source>
</evidence>
<accession>A0A2H1FFX6</accession>
<name>A0A2H1FFX6_9ARCH</name>
<reference evidence="3" key="1">
    <citation type="submission" date="2017-03" db="EMBL/GenBank/DDBJ databases">
        <authorList>
            <person name="Herbold C."/>
        </authorList>
    </citation>
    <scope>NUCLEOTIDE SEQUENCE [LARGE SCALE GENOMIC DNA]</scope>
</reference>
<dbReference type="PROSITE" id="PS51459">
    <property type="entry name" value="FIDO"/>
    <property type="match status" value="1"/>
</dbReference>
<protein>
    <recommendedName>
        <fullName evidence="1">Fido domain-containing protein</fullName>
    </recommendedName>
</protein>
<dbReference type="EMBL" id="LT841358">
    <property type="protein sequence ID" value="SMH71663.1"/>
    <property type="molecule type" value="Genomic_DNA"/>
</dbReference>
<dbReference type="GO" id="GO:0016301">
    <property type="term" value="F:kinase activity"/>
    <property type="evidence" value="ECO:0007669"/>
    <property type="project" value="InterPro"/>
</dbReference>
<dbReference type="InterPro" id="IPR036597">
    <property type="entry name" value="Fido-like_dom_sf"/>
</dbReference>
<keyword evidence="3" id="KW-1185">Reference proteome</keyword>
<dbReference type="InterPro" id="IPR006440">
    <property type="entry name" value="Doc"/>
</dbReference>
<sequence length="126" mass="14653">MVIYYLAKEQIEEIHKSLQPKPKAFGYLYEGGVDFMLYQVEEVYENEPERDAIIGKAAYLWHTLSFNQYFADGNKRMGFVIADTFLRINGIIFNADINYKHQISTGIALKTHNVEDVRRLVTQSLK</sequence>
<dbReference type="InterPro" id="IPR003812">
    <property type="entry name" value="Fido"/>
</dbReference>
<gene>
    <name evidence="2" type="ORF">NCS_11475</name>
</gene>
<dbReference type="SUPFAM" id="SSF140931">
    <property type="entry name" value="Fic-like"/>
    <property type="match status" value="1"/>
</dbReference>
<dbReference type="PANTHER" id="PTHR39426">
    <property type="entry name" value="HOMOLOGY TO DEATH-ON-CURING PROTEIN OF PHAGE P1"/>
    <property type="match status" value="1"/>
</dbReference>
<dbReference type="Gene3D" id="1.20.120.1870">
    <property type="entry name" value="Fic/DOC protein, Fido domain"/>
    <property type="match status" value="1"/>
</dbReference>
<dbReference type="Pfam" id="PF02661">
    <property type="entry name" value="Fic"/>
    <property type="match status" value="1"/>
</dbReference>
<organism evidence="2 3">
    <name type="scientific">Candidatus Nitrosotalea okcheonensis</name>
    <dbReference type="NCBI Taxonomy" id="1903276"/>
    <lineage>
        <taxon>Archaea</taxon>
        <taxon>Nitrososphaerota</taxon>
        <taxon>Nitrososphaeria</taxon>
        <taxon>Nitrosotaleales</taxon>
        <taxon>Nitrosotaleaceae</taxon>
        <taxon>Nitrosotalea</taxon>
    </lineage>
</organism>
<dbReference type="AlphaFoldDB" id="A0A2H1FFX6"/>
<evidence type="ECO:0000313" key="3">
    <source>
        <dbReference type="Proteomes" id="UP000230607"/>
    </source>
</evidence>
<proteinExistence type="predicted"/>